<keyword evidence="8" id="KW-1185">Reference proteome</keyword>
<dbReference type="PRINTS" id="PR00326">
    <property type="entry name" value="GTP1OBG"/>
</dbReference>
<dbReference type="InterPro" id="IPR030394">
    <property type="entry name" value="G_HFLX_dom"/>
</dbReference>
<dbReference type="EMBL" id="JAGINP010000016">
    <property type="protein sequence ID" value="MBP2294527.1"/>
    <property type="molecule type" value="Genomic_DNA"/>
</dbReference>
<dbReference type="RefSeq" id="WP_209768732.1">
    <property type="nucleotide sequence ID" value="NZ_JAGINP010000016.1"/>
</dbReference>
<dbReference type="Pfam" id="PF01926">
    <property type="entry name" value="MMR_HSR1"/>
    <property type="match status" value="1"/>
</dbReference>
<proteinExistence type="inferred from homology"/>
<dbReference type="Pfam" id="PF13167">
    <property type="entry name" value="GTP-bdg_N"/>
    <property type="match status" value="1"/>
</dbReference>
<comment type="caution">
    <text evidence="7">The sequence shown here is derived from an EMBL/GenBank/DDBJ whole genome shotgun (WGS) entry which is preliminary data.</text>
</comment>
<dbReference type="PIRSF" id="PIRSF006809">
    <property type="entry name" value="GTP-binding_hflX_prd"/>
    <property type="match status" value="1"/>
</dbReference>
<organism evidence="7 8">
    <name type="scientific">Azospirillum rugosum</name>
    <dbReference type="NCBI Taxonomy" id="416170"/>
    <lineage>
        <taxon>Bacteria</taxon>
        <taxon>Pseudomonadati</taxon>
        <taxon>Pseudomonadota</taxon>
        <taxon>Alphaproteobacteria</taxon>
        <taxon>Rhodospirillales</taxon>
        <taxon>Azospirillaceae</taxon>
        <taxon>Azospirillum</taxon>
    </lineage>
</organism>
<sequence length="444" mass="48367">MQGQSADGASVSAPAPTGRALVILPLLPGETSTRQPQARLAEAVALAEAIRLDVPHCEVVKVARPDPASLFGRGTAERIGGMAEAFEADLVVIDHALSPVQQRNLERICMAKVIDRTGLILEIFGERARTREGQLQVELAALTYQRSRLVRSWTHLERQRGGFGFLGGPGESQLELDRRLIAERITRLKRELEEVRRTRGLHRASRQRGDTPLVALVGYTNAGKSTLFNRLSGADVTAQDMLFATLDPTVRQVPLPSGRTIALSDTVGFISDLPTQLVAAFRATLEEVQAADVILHVRDVSHPDSEAQKADVERVLAELGIDAENDPRVVEVLNKTDLLPATARGALGMRLTNQRMMEGAERAVAVSALTGLGLDDLLDTLDRRLSSGWRVMELSIDLADGRALAWLYAHGQVLDRRDEEGMARLRVALDPADAARFETQFAAG</sequence>
<dbReference type="InterPro" id="IPR025121">
    <property type="entry name" value="GTPase_HflX_N"/>
</dbReference>
<protein>
    <recommendedName>
        <fullName evidence="5">GTPase HflX</fullName>
    </recommendedName>
    <alternativeName>
        <fullName evidence="5">GTP-binding protein HflX</fullName>
    </alternativeName>
</protein>
<dbReference type="InterPro" id="IPR045498">
    <property type="entry name" value="HflX_C"/>
</dbReference>
<dbReference type="NCBIfam" id="TIGR03156">
    <property type="entry name" value="GTP_HflX"/>
    <property type="match status" value="1"/>
</dbReference>
<comment type="similarity">
    <text evidence="5">Belongs to the TRAFAC class OBG-HflX-like GTPase superfamily. HflX GTPase family.</text>
</comment>
<comment type="subcellular location">
    <subcellularLocation>
        <location evidence="5">Cytoplasm</location>
    </subcellularLocation>
    <text evidence="5">May associate with membranes.</text>
</comment>
<comment type="subunit">
    <text evidence="5">Monomer. Associates with the 50S ribosomal subunit.</text>
</comment>
<feature type="domain" description="Hflx-type G" evidence="6">
    <location>
        <begin position="212"/>
        <end position="389"/>
    </location>
</feature>
<dbReference type="HAMAP" id="MF_00900">
    <property type="entry name" value="GTPase_HflX"/>
    <property type="match status" value="1"/>
</dbReference>
<dbReference type="CDD" id="cd01878">
    <property type="entry name" value="HflX"/>
    <property type="match status" value="1"/>
</dbReference>
<comment type="function">
    <text evidence="5">GTPase that associates with the 50S ribosomal subunit and may have a role during protein synthesis or ribosome biogenesis.</text>
</comment>
<accession>A0ABS4SPQ0</accession>
<keyword evidence="2 5" id="KW-0547">Nucleotide-binding</keyword>
<dbReference type="Pfam" id="PF19275">
    <property type="entry name" value="HflX_C"/>
    <property type="match status" value="1"/>
</dbReference>
<keyword evidence="4 5" id="KW-0342">GTP-binding</keyword>
<dbReference type="InterPro" id="IPR006073">
    <property type="entry name" value="GTP-bd"/>
</dbReference>
<reference evidence="7 8" key="1">
    <citation type="submission" date="2021-03" db="EMBL/GenBank/DDBJ databases">
        <title>Genomic Encyclopedia of Type Strains, Phase III (KMG-III): the genomes of soil and plant-associated and newly described type strains.</title>
        <authorList>
            <person name="Whitman W."/>
        </authorList>
    </citation>
    <scope>NUCLEOTIDE SEQUENCE [LARGE SCALE GENOMIC DNA]</scope>
    <source>
        <strain evidence="7 8">IMMIB AFH-6</strain>
    </source>
</reference>
<name>A0ABS4SPQ0_9PROT</name>
<dbReference type="Gene3D" id="6.10.250.2860">
    <property type="match status" value="1"/>
</dbReference>
<evidence type="ECO:0000256" key="3">
    <source>
        <dbReference type="ARBA" id="ARBA00022842"/>
    </source>
</evidence>
<dbReference type="InterPro" id="IPR016496">
    <property type="entry name" value="GTPase_HflX"/>
</dbReference>
<keyword evidence="3" id="KW-0460">Magnesium</keyword>
<evidence type="ECO:0000313" key="8">
    <source>
        <dbReference type="Proteomes" id="UP000781958"/>
    </source>
</evidence>
<dbReference type="Gene3D" id="3.40.50.11060">
    <property type="entry name" value="GTPase HflX, N-terminal domain"/>
    <property type="match status" value="1"/>
</dbReference>
<evidence type="ECO:0000256" key="1">
    <source>
        <dbReference type="ARBA" id="ARBA00022723"/>
    </source>
</evidence>
<dbReference type="Proteomes" id="UP000781958">
    <property type="component" value="Unassembled WGS sequence"/>
</dbReference>
<dbReference type="PROSITE" id="PS51705">
    <property type="entry name" value="G_HFLX"/>
    <property type="match status" value="1"/>
</dbReference>
<dbReference type="Pfam" id="PF16360">
    <property type="entry name" value="GTP-bdg_M"/>
    <property type="match status" value="1"/>
</dbReference>
<keyword evidence="5" id="KW-0963">Cytoplasm</keyword>
<evidence type="ECO:0000259" key="6">
    <source>
        <dbReference type="PROSITE" id="PS51705"/>
    </source>
</evidence>
<evidence type="ECO:0000313" key="7">
    <source>
        <dbReference type="EMBL" id="MBP2294527.1"/>
    </source>
</evidence>
<evidence type="ECO:0000256" key="5">
    <source>
        <dbReference type="HAMAP-Rule" id="MF_00900"/>
    </source>
</evidence>
<evidence type="ECO:0000256" key="2">
    <source>
        <dbReference type="ARBA" id="ARBA00022741"/>
    </source>
</evidence>
<dbReference type="SUPFAM" id="SSF52540">
    <property type="entry name" value="P-loop containing nucleoside triphosphate hydrolases"/>
    <property type="match status" value="1"/>
</dbReference>
<keyword evidence="1" id="KW-0479">Metal-binding</keyword>
<dbReference type="PANTHER" id="PTHR10229:SF0">
    <property type="entry name" value="GTP-BINDING PROTEIN 6-RELATED"/>
    <property type="match status" value="1"/>
</dbReference>
<dbReference type="InterPro" id="IPR032305">
    <property type="entry name" value="GTP-bd_M"/>
</dbReference>
<evidence type="ECO:0000256" key="4">
    <source>
        <dbReference type="ARBA" id="ARBA00023134"/>
    </source>
</evidence>
<gene>
    <name evidence="5" type="primary">hflX</name>
    <name evidence="7" type="ORF">J2851_004317</name>
</gene>
<dbReference type="Gene3D" id="3.40.50.300">
    <property type="entry name" value="P-loop containing nucleotide triphosphate hydrolases"/>
    <property type="match status" value="1"/>
</dbReference>
<dbReference type="PANTHER" id="PTHR10229">
    <property type="entry name" value="GTP-BINDING PROTEIN HFLX"/>
    <property type="match status" value="1"/>
</dbReference>
<dbReference type="InterPro" id="IPR042108">
    <property type="entry name" value="GTPase_HflX_N_sf"/>
</dbReference>
<dbReference type="InterPro" id="IPR027417">
    <property type="entry name" value="P-loop_NTPase"/>
</dbReference>